<evidence type="ECO:0000313" key="3">
    <source>
        <dbReference type="Proteomes" id="UP001196565"/>
    </source>
</evidence>
<feature type="non-terminal residue" evidence="2">
    <location>
        <position position="1"/>
    </location>
</feature>
<dbReference type="EMBL" id="JAHYBZ010000002">
    <property type="protein sequence ID" value="MBW6397941.1"/>
    <property type="molecule type" value="Genomic_DNA"/>
</dbReference>
<organism evidence="2 3">
    <name type="scientific">Roseomonas alba</name>
    <dbReference type="NCBI Taxonomy" id="2846776"/>
    <lineage>
        <taxon>Bacteria</taxon>
        <taxon>Pseudomonadati</taxon>
        <taxon>Pseudomonadota</taxon>
        <taxon>Alphaproteobacteria</taxon>
        <taxon>Acetobacterales</taxon>
        <taxon>Roseomonadaceae</taxon>
        <taxon>Roseomonas</taxon>
    </lineage>
</organism>
<evidence type="ECO:0000313" key="2">
    <source>
        <dbReference type="EMBL" id="MBW6397941.1"/>
    </source>
</evidence>
<feature type="region of interest" description="Disordered" evidence="1">
    <location>
        <begin position="1"/>
        <end position="36"/>
    </location>
</feature>
<reference evidence="2 3" key="1">
    <citation type="submission" date="2021-07" db="EMBL/GenBank/DDBJ databases">
        <authorList>
            <person name="So Y."/>
        </authorList>
    </citation>
    <scope>NUCLEOTIDE SEQUENCE [LARGE SCALE GENOMIC DNA]</scope>
    <source>
        <strain evidence="2 3">HJA6</strain>
    </source>
</reference>
<comment type="caution">
    <text evidence="2">The sequence shown here is derived from an EMBL/GenBank/DDBJ whole genome shotgun (WGS) entry which is preliminary data.</text>
</comment>
<keyword evidence="3" id="KW-1185">Reference proteome</keyword>
<sequence length="76" mass="7967">GGPSVTARSASQPLPISQRTATSRADQIVKPASQQGCRKCPGDLANAGYWYRRAGRPAARGTLAEEWDAILTALAA</sequence>
<accession>A0ABS7A6Q3</accession>
<proteinExistence type="predicted"/>
<evidence type="ECO:0000256" key="1">
    <source>
        <dbReference type="SAM" id="MobiDB-lite"/>
    </source>
</evidence>
<name>A0ABS7A6Q3_9PROT</name>
<protein>
    <submittedName>
        <fullName evidence="2">Uncharacterized protein</fullName>
    </submittedName>
</protein>
<dbReference type="Proteomes" id="UP001196565">
    <property type="component" value="Unassembled WGS sequence"/>
</dbReference>
<feature type="compositionally biased region" description="Polar residues" evidence="1">
    <location>
        <begin position="1"/>
        <end position="25"/>
    </location>
</feature>
<gene>
    <name evidence="2" type="ORF">KPL78_08800</name>
</gene>